<feature type="transmembrane region" description="Helical" evidence="1">
    <location>
        <begin position="12"/>
        <end position="33"/>
    </location>
</feature>
<feature type="transmembrane region" description="Helical" evidence="1">
    <location>
        <begin position="45"/>
        <end position="66"/>
    </location>
</feature>
<evidence type="ECO:0000313" key="3">
    <source>
        <dbReference type="EMBL" id="ASY15725.1"/>
    </source>
</evidence>
<accession>A0A249KG81</accession>
<feature type="transmembrane region" description="Helical" evidence="1">
    <location>
        <begin position="230"/>
        <end position="251"/>
    </location>
</feature>
<name>A0A249KG81_9ACTN</name>
<keyword evidence="4" id="KW-1185">Reference proteome</keyword>
<dbReference type="OrthoDB" id="8453431at2"/>
<dbReference type="GO" id="GO:0004175">
    <property type="term" value="F:endopeptidase activity"/>
    <property type="evidence" value="ECO:0007669"/>
    <property type="project" value="UniProtKB-ARBA"/>
</dbReference>
<feature type="transmembrane region" description="Helical" evidence="1">
    <location>
        <begin position="78"/>
        <end position="96"/>
    </location>
</feature>
<feature type="transmembrane region" description="Helical" evidence="1">
    <location>
        <begin position="168"/>
        <end position="189"/>
    </location>
</feature>
<dbReference type="GO" id="GO:0006508">
    <property type="term" value="P:proteolysis"/>
    <property type="evidence" value="ECO:0007669"/>
    <property type="project" value="UniProtKB-KW"/>
</dbReference>
<dbReference type="Pfam" id="PF02517">
    <property type="entry name" value="Rce1-like"/>
    <property type="match status" value="1"/>
</dbReference>
<dbReference type="RefSeq" id="WP_095673321.1">
    <property type="nucleotide sequence ID" value="NZ_CP016773.1"/>
</dbReference>
<gene>
    <name evidence="3" type="ORF">A1sIA56_02165</name>
</gene>
<proteinExistence type="predicted"/>
<keyword evidence="1" id="KW-1133">Transmembrane helix</keyword>
<keyword evidence="3" id="KW-0645">Protease</keyword>
<evidence type="ECO:0000256" key="1">
    <source>
        <dbReference type="SAM" id="Phobius"/>
    </source>
</evidence>
<sequence length="277" mass="31670">MSIERVRSWYWSLGKFESIVALSIVTILALLLFRLPEVSYFKGIYFNETLQFSLIALFGLICVLMVKPPTITFLGWPRMGIIAGFAVSIAVVWSIMEISIGYDIKQPFRVKIAGVLFILSIGLAEEMISRVLIFGTLRRFGTLFAVVVSSFMFGFMHVNVYLPEWDGWAAYWHVMSATGFGFFACALFIATRSYWIVVVFHALADWTVVFDKRNTIGGEDYSVGILEGILWGIEDLFYPPIWLGLLILYMLRGKWPKWVIRLAIKWKLVEQAEAITK</sequence>
<feature type="transmembrane region" description="Helical" evidence="1">
    <location>
        <begin position="140"/>
        <end position="162"/>
    </location>
</feature>
<dbReference type="AlphaFoldDB" id="A0A249KG81"/>
<keyword evidence="1" id="KW-0472">Membrane</keyword>
<keyword evidence="3" id="KW-0378">Hydrolase</keyword>
<feature type="transmembrane region" description="Helical" evidence="1">
    <location>
        <begin position="194"/>
        <end position="210"/>
    </location>
</feature>
<reference evidence="3 4" key="1">
    <citation type="submission" date="2016-07" db="EMBL/GenBank/DDBJ databases">
        <title>High microdiversification within the ubiquitous acI lineage of Actinobacteria.</title>
        <authorList>
            <person name="Neuenschwander S.M."/>
            <person name="Salcher M."/>
            <person name="Ghai R."/>
            <person name="Pernthaler J."/>
        </authorList>
    </citation>
    <scope>NUCLEOTIDE SEQUENCE [LARGE SCALE GENOMIC DNA]</scope>
    <source>
        <strain evidence="3">MMS-IA-56</strain>
    </source>
</reference>
<protein>
    <submittedName>
        <fullName evidence="3">Putative protease</fullName>
    </submittedName>
</protein>
<dbReference type="InterPro" id="IPR003675">
    <property type="entry name" value="Rce1/LyrA-like_dom"/>
</dbReference>
<dbReference type="Proteomes" id="UP000217215">
    <property type="component" value="Chromosome"/>
</dbReference>
<feature type="domain" description="CAAX prenyl protease 2/Lysostaphin resistance protein A-like" evidence="2">
    <location>
        <begin position="113"/>
        <end position="206"/>
    </location>
</feature>
<dbReference type="GO" id="GO:0080120">
    <property type="term" value="P:CAAX-box protein maturation"/>
    <property type="evidence" value="ECO:0007669"/>
    <property type="project" value="UniProtKB-ARBA"/>
</dbReference>
<organism evidence="3 4">
    <name type="scientific">Candidatus Planktophila sulfonica</name>
    <dbReference type="NCBI Taxonomy" id="1884904"/>
    <lineage>
        <taxon>Bacteria</taxon>
        <taxon>Bacillati</taxon>
        <taxon>Actinomycetota</taxon>
        <taxon>Actinomycetes</taxon>
        <taxon>Candidatus Nanopelagicales</taxon>
        <taxon>Candidatus Nanopelagicaceae</taxon>
        <taxon>Candidatus Planktophila</taxon>
    </lineage>
</organism>
<feature type="transmembrane region" description="Helical" evidence="1">
    <location>
        <begin position="108"/>
        <end position="128"/>
    </location>
</feature>
<evidence type="ECO:0000313" key="4">
    <source>
        <dbReference type="Proteomes" id="UP000217215"/>
    </source>
</evidence>
<dbReference type="EMBL" id="CP016773">
    <property type="protein sequence ID" value="ASY15725.1"/>
    <property type="molecule type" value="Genomic_DNA"/>
</dbReference>
<keyword evidence="1" id="KW-0812">Transmembrane</keyword>
<dbReference type="KEGG" id="psuf:A1sIA56_02165"/>
<evidence type="ECO:0000259" key="2">
    <source>
        <dbReference type="Pfam" id="PF02517"/>
    </source>
</evidence>